<dbReference type="RefSeq" id="WP_284204071.1">
    <property type="nucleotide sequence ID" value="NZ_BSPQ01000005.1"/>
</dbReference>
<dbReference type="InterPro" id="IPR016035">
    <property type="entry name" value="Acyl_Trfase/lysoPLipase"/>
</dbReference>
<feature type="short sequence motif" description="GXGXXG" evidence="4">
    <location>
        <begin position="37"/>
        <end position="42"/>
    </location>
</feature>
<evidence type="ECO:0000313" key="7">
    <source>
        <dbReference type="Proteomes" id="UP001157353"/>
    </source>
</evidence>
<dbReference type="Pfam" id="PF01734">
    <property type="entry name" value="Patatin"/>
    <property type="match status" value="1"/>
</dbReference>
<protein>
    <recommendedName>
        <fullName evidence="5">PNPLA domain-containing protein</fullName>
    </recommendedName>
</protein>
<name>A0ABQ6E0K2_9GAMM</name>
<dbReference type="Pfam" id="PF19890">
    <property type="entry name" value="DUF6363"/>
    <property type="match status" value="1"/>
</dbReference>
<dbReference type="PANTHER" id="PTHR14226">
    <property type="entry name" value="NEUROPATHY TARGET ESTERASE/SWISS CHEESE D.MELANOGASTER"/>
    <property type="match status" value="1"/>
</dbReference>
<reference evidence="7" key="1">
    <citation type="journal article" date="2019" name="Int. J. Syst. Evol. Microbiol.">
        <title>The Global Catalogue of Microorganisms (GCM) 10K type strain sequencing project: providing services to taxonomists for standard genome sequencing and annotation.</title>
        <authorList>
            <consortium name="The Broad Institute Genomics Platform"/>
            <consortium name="The Broad Institute Genome Sequencing Center for Infectious Disease"/>
            <person name="Wu L."/>
            <person name="Ma J."/>
        </authorList>
    </citation>
    <scope>NUCLEOTIDE SEQUENCE [LARGE SCALE GENOMIC DNA]</scope>
    <source>
        <strain evidence="7">NBRC 103166</strain>
    </source>
</reference>
<proteinExistence type="predicted"/>
<sequence>MNQLAMSSSDQLNSSLEHHQNYSSSTAIKNTALVVEGGGQRGIFTAGILDSWIAQSFNPFSLLIGTSAGAQNLSSYMSGQFGYAKRSIMQLSQHPEFFNMKRPLAGGNTVDLDWYFKKACDPEYQLNMGCVQRQLEKRTLLFAATNMEDFSPRFLQPTQNNWLTMLKASSALPYLYKNGVAIDGEHFVDGGVALPIPVQEAYQRGAKKIIVLRTVAKEQNVHSPWAHTLKSWMCSSQRCPKVLNIITGHENAYNEAVKFINSPPEDVQVIEIAPAKKLTSRLIGSSDEALAADYKMGYITGMQFLASQNAYLFKENK</sequence>
<evidence type="ECO:0000256" key="3">
    <source>
        <dbReference type="ARBA" id="ARBA00023098"/>
    </source>
</evidence>
<dbReference type="Gene3D" id="3.40.1090.10">
    <property type="entry name" value="Cytosolic phospholipase A2 catalytic domain"/>
    <property type="match status" value="2"/>
</dbReference>
<keyword evidence="1 4" id="KW-0378">Hydrolase</keyword>
<feature type="short sequence motif" description="GXSXG" evidence="4">
    <location>
        <begin position="65"/>
        <end position="69"/>
    </location>
</feature>
<keyword evidence="2 4" id="KW-0442">Lipid degradation</keyword>
<dbReference type="Proteomes" id="UP001157353">
    <property type="component" value="Unassembled WGS sequence"/>
</dbReference>
<gene>
    <name evidence="6" type="ORF">GCM10007916_20260</name>
</gene>
<feature type="active site" description="Nucleophile" evidence="4">
    <location>
        <position position="67"/>
    </location>
</feature>
<feature type="short sequence motif" description="DGA/G" evidence="4">
    <location>
        <begin position="189"/>
        <end position="191"/>
    </location>
</feature>
<keyword evidence="3 4" id="KW-0443">Lipid metabolism</keyword>
<evidence type="ECO:0000256" key="2">
    <source>
        <dbReference type="ARBA" id="ARBA00022963"/>
    </source>
</evidence>
<dbReference type="PANTHER" id="PTHR14226:SF25">
    <property type="entry name" value="PHOSPHOESTERASE"/>
    <property type="match status" value="1"/>
</dbReference>
<feature type="domain" description="PNPLA" evidence="5">
    <location>
        <begin position="33"/>
        <end position="202"/>
    </location>
</feature>
<dbReference type="InterPro" id="IPR045943">
    <property type="entry name" value="DUF6363"/>
</dbReference>
<evidence type="ECO:0000259" key="5">
    <source>
        <dbReference type="PROSITE" id="PS51635"/>
    </source>
</evidence>
<accession>A0ABQ6E0K2</accession>
<keyword evidence="7" id="KW-1185">Reference proteome</keyword>
<comment type="caution">
    <text evidence="6">The sequence shown here is derived from an EMBL/GenBank/DDBJ whole genome shotgun (WGS) entry which is preliminary data.</text>
</comment>
<dbReference type="CDD" id="cd07208">
    <property type="entry name" value="Pat_hypo_Ecoli_yjju_like"/>
    <property type="match status" value="1"/>
</dbReference>
<evidence type="ECO:0000256" key="4">
    <source>
        <dbReference type="PROSITE-ProRule" id="PRU01161"/>
    </source>
</evidence>
<dbReference type="EMBL" id="BSPQ01000005">
    <property type="protein sequence ID" value="GLS90959.1"/>
    <property type="molecule type" value="Genomic_DNA"/>
</dbReference>
<evidence type="ECO:0000256" key="1">
    <source>
        <dbReference type="ARBA" id="ARBA00022801"/>
    </source>
</evidence>
<feature type="active site" description="Proton acceptor" evidence="4">
    <location>
        <position position="189"/>
    </location>
</feature>
<dbReference type="PROSITE" id="PS51635">
    <property type="entry name" value="PNPLA"/>
    <property type="match status" value="1"/>
</dbReference>
<dbReference type="InterPro" id="IPR002641">
    <property type="entry name" value="PNPLA_dom"/>
</dbReference>
<dbReference type="InterPro" id="IPR037483">
    <property type="entry name" value="YjjU-like"/>
</dbReference>
<evidence type="ECO:0000313" key="6">
    <source>
        <dbReference type="EMBL" id="GLS90959.1"/>
    </source>
</evidence>
<dbReference type="SUPFAM" id="SSF52151">
    <property type="entry name" value="FabD/lysophospholipase-like"/>
    <property type="match status" value="1"/>
</dbReference>
<dbReference type="InterPro" id="IPR050301">
    <property type="entry name" value="NTE"/>
</dbReference>
<organism evidence="6 7">
    <name type="scientific">Psychromonas marina</name>
    <dbReference type="NCBI Taxonomy" id="88364"/>
    <lineage>
        <taxon>Bacteria</taxon>
        <taxon>Pseudomonadati</taxon>
        <taxon>Pseudomonadota</taxon>
        <taxon>Gammaproteobacteria</taxon>
        <taxon>Alteromonadales</taxon>
        <taxon>Psychromonadaceae</taxon>
        <taxon>Psychromonas</taxon>
    </lineage>
</organism>